<comment type="caution">
    <text evidence="1">The sequence shown here is derived from an EMBL/GenBank/DDBJ whole genome shotgun (WGS) entry which is preliminary data.</text>
</comment>
<evidence type="ECO:0008006" key="3">
    <source>
        <dbReference type="Google" id="ProtNLM"/>
    </source>
</evidence>
<protein>
    <recommendedName>
        <fullName evidence="3">AAA+ ATPase domain-containing protein</fullName>
    </recommendedName>
</protein>
<sequence>MKFQLNRDKSYEFMLVSGVGFTALADVCESARISNENSEDFYQYQIIKQGMSRKKIYNDFCNAINLNQDKKEDRTKAFDYLKRLKITTYLGDYESKQDLLTEINILFDGDTEFIYNTLINYAEENDKLGKPIYCDSLYNFLIINETKECYDSLKKEGLVILHGNAGTGKSGVLLELINRLEEEGISYLPLRVDRKIPKNSSLQYGKSMDLPDSPVQCINAVSGESPCVLIIDQLDSVRWTSNHSLDALDVCKSLIREALSLRRIGKDIKALIACRTFDLNHDPEIRNWLTVQDKGNEQVWDRVEINKLPTEDIVAVIGDAYNNLASQQKELLSLPQNLAMWCEISGDNMNAIFTTSIDLLRQFWSKKVKDIESESINYVDLNSTLDRLISYSENNGTISIPSSYVRKFSGKVLSALKSNGIIQQQDNIISFCHQSYLDFLIAEKVVSEIEEGGSILNWIGEKEIQTLFRREQLRQALSLLLEECLIKFTQIVKDILFSENVRFHFKHLALEVLGQNTKSNKSIEDLIINLIDKAYWKQHIIDTIIMGNEFSTRSLIKNNIIDTWLKSKDEVLVKQAMNILQSVCVKMPDEVTKLLKPHVDESPEWNSAINAVIGRDIENYRRKNNTLP</sequence>
<evidence type="ECO:0000313" key="2">
    <source>
        <dbReference type="Proteomes" id="UP000077407"/>
    </source>
</evidence>
<proteinExistence type="predicted"/>
<gene>
    <name evidence="1" type="ORF">WY13_01309</name>
</gene>
<reference evidence="1 2" key="1">
    <citation type="journal article" date="2015" name="Biotechnol. Bioeng.">
        <title>Genome sequence and phenotypic characterization of Caulobacter segnis.</title>
        <authorList>
            <person name="Patel S."/>
            <person name="Fletcher B."/>
            <person name="Scott D.C."/>
            <person name="Ely B."/>
        </authorList>
    </citation>
    <scope>NUCLEOTIDE SEQUENCE [LARGE SCALE GENOMIC DNA]</scope>
    <source>
        <strain evidence="1 2">ERI-2</strain>
    </source>
</reference>
<dbReference type="AlphaFoldDB" id="A0A162J513"/>
<name>A0A162J513_9CLOT</name>
<organism evidence="1 2">
    <name type="scientific">Clostridium ljungdahlii</name>
    <dbReference type="NCBI Taxonomy" id="1538"/>
    <lineage>
        <taxon>Bacteria</taxon>
        <taxon>Bacillati</taxon>
        <taxon>Bacillota</taxon>
        <taxon>Clostridia</taxon>
        <taxon>Eubacteriales</taxon>
        <taxon>Clostridiaceae</taxon>
        <taxon>Clostridium</taxon>
    </lineage>
</organism>
<dbReference type="PATRIC" id="fig|1538.10.peg.211"/>
<dbReference type="EMBL" id="LITT01000011">
    <property type="protein sequence ID" value="OAA90405.1"/>
    <property type="molecule type" value="Genomic_DNA"/>
</dbReference>
<dbReference type="SUPFAM" id="SSF52540">
    <property type="entry name" value="P-loop containing nucleoside triphosphate hydrolases"/>
    <property type="match status" value="1"/>
</dbReference>
<dbReference type="RefSeq" id="WP_063554855.1">
    <property type="nucleotide sequence ID" value="NZ_LITT01000011.1"/>
</dbReference>
<accession>A0A162J513</accession>
<evidence type="ECO:0000313" key="1">
    <source>
        <dbReference type="EMBL" id="OAA90405.1"/>
    </source>
</evidence>
<dbReference type="InterPro" id="IPR027417">
    <property type="entry name" value="P-loop_NTPase"/>
</dbReference>
<dbReference type="Proteomes" id="UP000077407">
    <property type="component" value="Unassembled WGS sequence"/>
</dbReference>
<dbReference type="OrthoDB" id="7051144at2"/>